<dbReference type="AlphaFoldDB" id="A0A1Y1YSV2"/>
<dbReference type="InterPro" id="IPR000182">
    <property type="entry name" value="GNAT_dom"/>
</dbReference>
<keyword evidence="5" id="KW-1185">Reference proteome</keyword>
<evidence type="ECO:0000256" key="2">
    <source>
        <dbReference type="ARBA" id="ARBA00023315"/>
    </source>
</evidence>
<organism evidence="4 5">
    <name type="scientific">Basidiobolus meristosporus CBS 931.73</name>
    <dbReference type="NCBI Taxonomy" id="1314790"/>
    <lineage>
        <taxon>Eukaryota</taxon>
        <taxon>Fungi</taxon>
        <taxon>Fungi incertae sedis</taxon>
        <taxon>Zoopagomycota</taxon>
        <taxon>Entomophthoromycotina</taxon>
        <taxon>Basidiobolomycetes</taxon>
        <taxon>Basidiobolales</taxon>
        <taxon>Basidiobolaceae</taxon>
        <taxon>Basidiobolus</taxon>
    </lineage>
</organism>
<evidence type="ECO:0000313" key="4">
    <source>
        <dbReference type="EMBL" id="ORY00827.1"/>
    </source>
</evidence>
<evidence type="ECO:0000313" key="5">
    <source>
        <dbReference type="Proteomes" id="UP000193498"/>
    </source>
</evidence>
<dbReference type="CDD" id="cd04301">
    <property type="entry name" value="NAT_SF"/>
    <property type="match status" value="1"/>
</dbReference>
<dbReference type="PROSITE" id="PS51186">
    <property type="entry name" value="GNAT"/>
    <property type="match status" value="1"/>
</dbReference>
<proteinExistence type="predicted"/>
<dbReference type="EMBL" id="MCFE01000077">
    <property type="protein sequence ID" value="ORY00827.1"/>
    <property type="molecule type" value="Genomic_DNA"/>
</dbReference>
<comment type="caution">
    <text evidence="4">The sequence shown here is derived from an EMBL/GenBank/DDBJ whole genome shotgun (WGS) entry which is preliminary data.</text>
</comment>
<dbReference type="Pfam" id="PF00583">
    <property type="entry name" value="Acetyltransf_1"/>
    <property type="match status" value="1"/>
</dbReference>
<dbReference type="InParanoid" id="A0A1Y1YSV2"/>
<accession>A0A1Y1YSV2</accession>
<dbReference type="Gene3D" id="3.40.630.30">
    <property type="match status" value="1"/>
</dbReference>
<dbReference type="InterPro" id="IPR016181">
    <property type="entry name" value="Acyl_CoA_acyltransferase"/>
</dbReference>
<dbReference type="PANTHER" id="PTHR43420:SF44">
    <property type="entry name" value="ACETYLTRANSFERASE YPEA"/>
    <property type="match status" value="1"/>
</dbReference>
<keyword evidence="2 4" id="KW-0012">Acyltransferase</keyword>
<protein>
    <submittedName>
        <fullName evidence="4">Acyl-CoA N-acyltransferase</fullName>
    </submittedName>
</protein>
<feature type="domain" description="N-acetyltransferase" evidence="3">
    <location>
        <begin position="6"/>
        <end position="153"/>
    </location>
</feature>
<dbReference type="InterPro" id="IPR050680">
    <property type="entry name" value="YpeA/RimI_acetyltransf"/>
</dbReference>
<evidence type="ECO:0000256" key="1">
    <source>
        <dbReference type="ARBA" id="ARBA00022679"/>
    </source>
</evidence>
<dbReference type="SUPFAM" id="SSF55729">
    <property type="entry name" value="Acyl-CoA N-acyltransferases (Nat)"/>
    <property type="match status" value="1"/>
</dbReference>
<dbReference type="Proteomes" id="UP000193498">
    <property type="component" value="Unassembled WGS sequence"/>
</dbReference>
<keyword evidence="1 4" id="KW-0808">Transferase</keyword>
<name>A0A1Y1YSV2_9FUNG</name>
<sequence length="286" mass="32332">MSEENFTFVNTSEYSLKELVEVNNRAWKGYFRDMTIDVAGLSGLVKGYDVDLARGVVMLNEAKLPIGLTNLGVRGKEGWVAGFAIDPDYRKKGLGQLLMKELISQANALEIATLHLECMLENTSAYKLYTHIGFLPCRKLYSFHLGVKELLAEECEEEQVFETPISWTNAQWTSNHMSMCWPRQAFTTRIGNHTVVSIKDSFGLPKTGLLVKCDGKEVLILDSLITAHSTTQDFARILKSQVQSTTEKIQIFNEPEESPFLRFLEQMGFQSTLTQWEMSLKLQSVA</sequence>
<evidence type="ECO:0000259" key="3">
    <source>
        <dbReference type="PROSITE" id="PS51186"/>
    </source>
</evidence>
<dbReference type="GO" id="GO:0016747">
    <property type="term" value="F:acyltransferase activity, transferring groups other than amino-acyl groups"/>
    <property type="evidence" value="ECO:0007669"/>
    <property type="project" value="InterPro"/>
</dbReference>
<gene>
    <name evidence="4" type="ORF">K493DRAFT_335172</name>
</gene>
<reference evidence="4 5" key="1">
    <citation type="submission" date="2016-07" db="EMBL/GenBank/DDBJ databases">
        <title>Pervasive Adenine N6-methylation of Active Genes in Fungi.</title>
        <authorList>
            <consortium name="DOE Joint Genome Institute"/>
            <person name="Mondo S.J."/>
            <person name="Dannebaum R.O."/>
            <person name="Kuo R.C."/>
            <person name="Labutti K."/>
            <person name="Haridas S."/>
            <person name="Kuo A."/>
            <person name="Salamov A."/>
            <person name="Ahrendt S.R."/>
            <person name="Lipzen A."/>
            <person name="Sullivan W."/>
            <person name="Andreopoulos W.B."/>
            <person name="Clum A."/>
            <person name="Lindquist E."/>
            <person name="Daum C."/>
            <person name="Ramamoorthy G.K."/>
            <person name="Gryganskyi A."/>
            <person name="Culley D."/>
            <person name="Magnuson J.K."/>
            <person name="James T.Y."/>
            <person name="O'Malley M.A."/>
            <person name="Stajich J.E."/>
            <person name="Spatafora J.W."/>
            <person name="Visel A."/>
            <person name="Grigoriev I.V."/>
        </authorList>
    </citation>
    <scope>NUCLEOTIDE SEQUENCE [LARGE SCALE GENOMIC DNA]</scope>
    <source>
        <strain evidence="4 5">CBS 931.73</strain>
    </source>
</reference>
<dbReference type="PANTHER" id="PTHR43420">
    <property type="entry name" value="ACETYLTRANSFERASE"/>
    <property type="match status" value="1"/>
</dbReference>